<evidence type="ECO:0000256" key="7">
    <source>
        <dbReference type="ARBA" id="ARBA00023010"/>
    </source>
</evidence>
<evidence type="ECO:0000256" key="4">
    <source>
        <dbReference type="ARBA" id="ARBA00022692"/>
    </source>
</evidence>
<dbReference type="GO" id="GO:0065002">
    <property type="term" value="P:intracellular protein transmembrane transport"/>
    <property type="evidence" value="ECO:0007669"/>
    <property type="project" value="UniProtKB-UniRule"/>
</dbReference>
<dbReference type="InterPro" id="IPR038379">
    <property type="entry name" value="SecE_sf"/>
</dbReference>
<dbReference type="InterPro" id="IPR005807">
    <property type="entry name" value="SecE_bac"/>
</dbReference>
<dbReference type="EMBL" id="MHTL01000002">
    <property type="protein sequence ID" value="OHA61358.1"/>
    <property type="molecule type" value="Genomic_DNA"/>
</dbReference>
<comment type="subunit">
    <text evidence="9">Component of the Sec protein translocase complex. Heterotrimer consisting of SecY, SecE and SecG subunits. The heterotrimers can form oligomers, although 1 heterotrimer is thought to be able to translocate proteins. Interacts with the ribosome. Interacts with SecDF, and other proteins may be involved. Interacts with SecA.</text>
</comment>
<evidence type="ECO:0000256" key="8">
    <source>
        <dbReference type="ARBA" id="ARBA00023136"/>
    </source>
</evidence>
<dbReference type="PANTHER" id="PTHR33910">
    <property type="entry name" value="PROTEIN TRANSLOCASE SUBUNIT SECE"/>
    <property type="match status" value="1"/>
</dbReference>
<accession>A0A1G2QLJ9</accession>
<dbReference type="Proteomes" id="UP000177090">
    <property type="component" value="Unassembled WGS sequence"/>
</dbReference>
<dbReference type="GO" id="GO:0009306">
    <property type="term" value="P:protein secretion"/>
    <property type="evidence" value="ECO:0007669"/>
    <property type="project" value="UniProtKB-UniRule"/>
</dbReference>
<keyword evidence="6 9" id="KW-1133">Transmembrane helix</keyword>
<evidence type="ECO:0000256" key="5">
    <source>
        <dbReference type="ARBA" id="ARBA00022927"/>
    </source>
</evidence>
<comment type="function">
    <text evidence="9">Essential subunit of the Sec protein translocation channel SecYEG. Clamps together the 2 halves of SecY. May contact the channel plug during translocation.</text>
</comment>
<dbReference type="GO" id="GO:0006605">
    <property type="term" value="P:protein targeting"/>
    <property type="evidence" value="ECO:0007669"/>
    <property type="project" value="UniProtKB-UniRule"/>
</dbReference>
<evidence type="ECO:0000256" key="3">
    <source>
        <dbReference type="ARBA" id="ARBA00022475"/>
    </source>
</evidence>
<dbReference type="NCBIfam" id="TIGR00964">
    <property type="entry name" value="secE_bact"/>
    <property type="match status" value="1"/>
</dbReference>
<dbReference type="GO" id="GO:0008320">
    <property type="term" value="F:protein transmembrane transporter activity"/>
    <property type="evidence" value="ECO:0007669"/>
    <property type="project" value="UniProtKB-UniRule"/>
</dbReference>
<dbReference type="PANTHER" id="PTHR33910:SF1">
    <property type="entry name" value="PROTEIN TRANSLOCASE SUBUNIT SECE"/>
    <property type="match status" value="1"/>
</dbReference>
<organism evidence="10 11">
    <name type="scientific">Candidatus Vogelbacteria bacterium RIFOXYD1_FULL_51_18</name>
    <dbReference type="NCBI Taxonomy" id="1802440"/>
    <lineage>
        <taxon>Bacteria</taxon>
        <taxon>Candidatus Vogeliibacteriota</taxon>
    </lineage>
</organism>
<protein>
    <recommendedName>
        <fullName evidence="9">Protein translocase subunit SecE</fullName>
    </recommendedName>
</protein>
<comment type="similarity">
    <text evidence="9">Belongs to the SecE/SEC61-gamma family.</text>
</comment>
<dbReference type="STRING" id="1802440.A2569_00715"/>
<feature type="transmembrane region" description="Helical" evidence="9">
    <location>
        <begin position="28"/>
        <end position="54"/>
    </location>
</feature>
<keyword evidence="7 9" id="KW-0811">Translocation</keyword>
<dbReference type="AlphaFoldDB" id="A0A1G2QLJ9"/>
<evidence type="ECO:0000256" key="9">
    <source>
        <dbReference type="HAMAP-Rule" id="MF_00422"/>
    </source>
</evidence>
<dbReference type="GO" id="GO:0005886">
    <property type="term" value="C:plasma membrane"/>
    <property type="evidence" value="ECO:0007669"/>
    <property type="project" value="UniProtKB-SubCell"/>
</dbReference>
<comment type="subcellular location">
    <subcellularLocation>
        <location evidence="9">Cell membrane</location>
        <topology evidence="9">Single-pass membrane protein</topology>
    </subcellularLocation>
    <subcellularLocation>
        <location evidence="1">Membrane</location>
    </subcellularLocation>
</comment>
<dbReference type="GO" id="GO:0043952">
    <property type="term" value="P:protein transport by the Sec complex"/>
    <property type="evidence" value="ECO:0007669"/>
    <property type="project" value="UniProtKB-UniRule"/>
</dbReference>
<evidence type="ECO:0000256" key="6">
    <source>
        <dbReference type="ARBA" id="ARBA00022989"/>
    </source>
</evidence>
<keyword evidence="4 9" id="KW-0812">Transmembrane</keyword>
<keyword evidence="3 9" id="KW-1003">Cell membrane</keyword>
<reference evidence="10 11" key="1">
    <citation type="journal article" date="2016" name="Nat. Commun.">
        <title>Thousands of microbial genomes shed light on interconnected biogeochemical processes in an aquifer system.</title>
        <authorList>
            <person name="Anantharaman K."/>
            <person name="Brown C.T."/>
            <person name="Hug L.A."/>
            <person name="Sharon I."/>
            <person name="Castelle C.J."/>
            <person name="Probst A.J."/>
            <person name="Thomas B.C."/>
            <person name="Singh A."/>
            <person name="Wilkins M.J."/>
            <person name="Karaoz U."/>
            <person name="Brodie E.L."/>
            <person name="Williams K.H."/>
            <person name="Hubbard S.S."/>
            <person name="Banfield J.F."/>
        </authorList>
    </citation>
    <scope>NUCLEOTIDE SEQUENCE [LARGE SCALE GENOMIC DNA]</scope>
</reference>
<comment type="caution">
    <text evidence="10">The sequence shown here is derived from an EMBL/GenBank/DDBJ whole genome shotgun (WGS) entry which is preliminary data.</text>
</comment>
<dbReference type="InterPro" id="IPR001901">
    <property type="entry name" value="Translocase_SecE/Sec61-g"/>
</dbReference>
<sequence>MSIGSYFEETKRELGHVNWPTRNQSVNFTLTVIVFSAGISLFLALFDLVFTFILGKLIV</sequence>
<dbReference type="Gene3D" id="1.20.5.1030">
    <property type="entry name" value="Preprotein translocase secy subunit"/>
    <property type="match status" value="1"/>
</dbReference>
<evidence type="ECO:0000256" key="1">
    <source>
        <dbReference type="ARBA" id="ARBA00004370"/>
    </source>
</evidence>
<evidence type="ECO:0000313" key="11">
    <source>
        <dbReference type="Proteomes" id="UP000177090"/>
    </source>
</evidence>
<keyword evidence="2 9" id="KW-0813">Transport</keyword>
<keyword evidence="5 9" id="KW-0653">Protein transport</keyword>
<proteinExistence type="inferred from homology"/>
<dbReference type="Pfam" id="PF00584">
    <property type="entry name" value="SecE"/>
    <property type="match status" value="1"/>
</dbReference>
<dbReference type="HAMAP" id="MF_00422">
    <property type="entry name" value="SecE"/>
    <property type="match status" value="1"/>
</dbReference>
<evidence type="ECO:0000256" key="2">
    <source>
        <dbReference type="ARBA" id="ARBA00022448"/>
    </source>
</evidence>
<keyword evidence="8 9" id="KW-0472">Membrane</keyword>
<evidence type="ECO:0000313" key="10">
    <source>
        <dbReference type="EMBL" id="OHA61358.1"/>
    </source>
</evidence>
<gene>
    <name evidence="9" type="primary">secE</name>
    <name evidence="10" type="ORF">A2569_00715</name>
</gene>
<name>A0A1G2QLJ9_9BACT</name>